<dbReference type="InterPro" id="IPR012223">
    <property type="entry name" value="TEII"/>
</dbReference>
<sequence>MIRPRPVADPAVRLFMLHHAAGSHLVYSAWAPLFPEDWEICLLEAPGRGQLGNLPAYESAPELADFFLEDVEELLDRPFALFGHSMGALVAYEMTVQLAEHGLPAPVWLGVSACEAPYQTNAPDHLRLHSMPGPELRAALGKMGAIPPALLEDDDVWAVFEPRVRADFTVAERWQPHSGAASRVTVPLSLFGGEDDTVVPVDLLMAWAEGAQRLLGQHLFPGGHFYFQGQEASLVAQIELEVGALLPHVAG</sequence>
<accession>A0A4U0NX80</accession>
<name>A0A4U0NX80_9ACTN</name>
<evidence type="ECO:0000313" key="3">
    <source>
        <dbReference type="EMBL" id="TJZ59401.1"/>
    </source>
</evidence>
<keyword evidence="4" id="KW-1185">Reference proteome</keyword>
<evidence type="ECO:0000256" key="1">
    <source>
        <dbReference type="ARBA" id="ARBA00007169"/>
    </source>
</evidence>
<feature type="domain" description="Thioesterase" evidence="2">
    <location>
        <begin position="13"/>
        <end position="234"/>
    </location>
</feature>
<gene>
    <name evidence="3" type="ORF">FCH28_02955</name>
</gene>
<dbReference type="Pfam" id="PF00975">
    <property type="entry name" value="Thioesterase"/>
    <property type="match status" value="1"/>
</dbReference>
<dbReference type="PANTHER" id="PTHR11487:SF0">
    <property type="entry name" value="S-ACYL FATTY ACID SYNTHASE THIOESTERASE, MEDIUM CHAIN"/>
    <property type="match status" value="1"/>
</dbReference>
<comment type="caution">
    <text evidence="3">The sequence shown here is derived from an EMBL/GenBank/DDBJ whole genome shotgun (WGS) entry which is preliminary data.</text>
</comment>
<dbReference type="PANTHER" id="PTHR11487">
    <property type="entry name" value="THIOESTERASE"/>
    <property type="match status" value="1"/>
</dbReference>
<dbReference type="OrthoDB" id="8480037at2"/>
<evidence type="ECO:0000259" key="2">
    <source>
        <dbReference type="Pfam" id="PF00975"/>
    </source>
</evidence>
<comment type="similarity">
    <text evidence="1">Belongs to the thioesterase family.</text>
</comment>
<dbReference type="Gene3D" id="3.40.50.1820">
    <property type="entry name" value="alpha/beta hydrolase"/>
    <property type="match status" value="1"/>
</dbReference>
<dbReference type="SUPFAM" id="SSF53474">
    <property type="entry name" value="alpha/beta-Hydrolases"/>
    <property type="match status" value="1"/>
</dbReference>
<organism evidence="3 4">
    <name type="scientific">Streptomyces piniterrae</name>
    <dbReference type="NCBI Taxonomy" id="2571125"/>
    <lineage>
        <taxon>Bacteria</taxon>
        <taxon>Bacillati</taxon>
        <taxon>Actinomycetota</taxon>
        <taxon>Actinomycetes</taxon>
        <taxon>Kitasatosporales</taxon>
        <taxon>Streptomycetaceae</taxon>
        <taxon>Streptomyces</taxon>
    </lineage>
</organism>
<reference evidence="3 4" key="1">
    <citation type="submission" date="2019-04" db="EMBL/GenBank/DDBJ databases">
        <title>Streptomyces piniterrae sp. nov., a heliquinomycin-producing actinomycete isolated from rhizosphere soil of Pinus yunnanensis.</title>
        <authorList>
            <person name="Zhuang X."/>
            <person name="Zhao J."/>
        </authorList>
    </citation>
    <scope>NUCLEOTIDE SEQUENCE [LARGE SCALE GENOMIC DNA]</scope>
    <source>
        <strain evidence="4">jys28</strain>
    </source>
</reference>
<dbReference type="EMBL" id="SUMB01000001">
    <property type="protein sequence ID" value="TJZ59401.1"/>
    <property type="molecule type" value="Genomic_DNA"/>
</dbReference>
<dbReference type="GO" id="GO:0008610">
    <property type="term" value="P:lipid biosynthetic process"/>
    <property type="evidence" value="ECO:0007669"/>
    <property type="project" value="TreeGrafter"/>
</dbReference>
<dbReference type="InterPro" id="IPR001031">
    <property type="entry name" value="Thioesterase"/>
</dbReference>
<dbReference type="AlphaFoldDB" id="A0A4U0NX80"/>
<proteinExistence type="inferred from homology"/>
<protein>
    <submittedName>
        <fullName evidence="3">Thioesterase</fullName>
    </submittedName>
</protein>
<dbReference type="InterPro" id="IPR029058">
    <property type="entry name" value="AB_hydrolase_fold"/>
</dbReference>
<evidence type="ECO:0000313" key="4">
    <source>
        <dbReference type="Proteomes" id="UP000308697"/>
    </source>
</evidence>
<dbReference type="Proteomes" id="UP000308697">
    <property type="component" value="Unassembled WGS sequence"/>
</dbReference>